<dbReference type="AlphaFoldDB" id="A0A317D6W8"/>
<accession>A0A317D6W8</accession>
<dbReference type="EMBL" id="QGKR01000151">
    <property type="protein sequence ID" value="PWR10621.1"/>
    <property type="molecule type" value="Genomic_DNA"/>
</dbReference>
<sequence length="238" mass="25181">MGRPLSGLPPAGPRARKVIAVDTVIFSGEGPHADPWHRLAETSAAIAGLIGDDGPVTVVTSVDRLGAALDGARLLVVNASADRSTPVPEDGDFARILDAFLGGGGSLLATHSATIAFPGLSAWRSTIGAAWDHGRSFHPPIGPSLVRRTGVEHPITAGLGDIEVHDERYTDLELVDGVDIGPLYVHDEGGATHPLVWARTVGDNRIVYNALGHDVRSYESPGHVELLHRIVAWLRHDL</sequence>
<name>A0A317D6W8_9ACTN</name>
<gene>
    <name evidence="2" type="ORF">DKT68_08370</name>
</gene>
<dbReference type="PANTHER" id="PTHR40469">
    <property type="entry name" value="SECRETED GLYCOSYL HYDROLASE"/>
    <property type="match status" value="1"/>
</dbReference>
<proteinExistence type="predicted"/>
<comment type="caution">
    <text evidence="2">The sequence shown here is derived from an EMBL/GenBank/DDBJ whole genome shotgun (WGS) entry which is preliminary data.</text>
</comment>
<evidence type="ECO:0000313" key="3">
    <source>
        <dbReference type="Proteomes" id="UP000245410"/>
    </source>
</evidence>
<dbReference type="Proteomes" id="UP000245410">
    <property type="component" value="Unassembled WGS sequence"/>
</dbReference>
<organism evidence="2 3">
    <name type="scientific">Micromonospora acroterricola</name>
    <dbReference type="NCBI Taxonomy" id="2202421"/>
    <lineage>
        <taxon>Bacteria</taxon>
        <taxon>Bacillati</taxon>
        <taxon>Actinomycetota</taxon>
        <taxon>Actinomycetes</taxon>
        <taxon>Micromonosporales</taxon>
        <taxon>Micromonosporaceae</taxon>
        <taxon>Micromonospora</taxon>
    </lineage>
</organism>
<dbReference type="SUPFAM" id="SSF52317">
    <property type="entry name" value="Class I glutamine amidotransferase-like"/>
    <property type="match status" value="1"/>
</dbReference>
<keyword evidence="3" id="KW-1185">Reference proteome</keyword>
<dbReference type="InterPro" id="IPR029010">
    <property type="entry name" value="ThuA-like"/>
</dbReference>
<reference evidence="2 3" key="1">
    <citation type="submission" date="2018-05" db="EMBL/GenBank/DDBJ databases">
        <title>Micromonospora atacamensis sp. nov., a novel actinobacteria isolated from high altitude Atacama Desert soil.</title>
        <authorList>
            <person name="Carro L."/>
            <person name="Golinska P."/>
            <person name="Klenk H.-P."/>
            <person name="Goodfellow M."/>
        </authorList>
    </citation>
    <scope>NUCLEOTIDE SEQUENCE [LARGE SCALE GENOMIC DNA]</scope>
    <source>
        <strain evidence="2 3">5R2A7</strain>
    </source>
</reference>
<dbReference type="Pfam" id="PF06283">
    <property type="entry name" value="ThuA"/>
    <property type="match status" value="1"/>
</dbReference>
<protein>
    <submittedName>
        <fullName evidence="2">ThuA domain-containing protein</fullName>
    </submittedName>
</protein>
<dbReference type="RefSeq" id="WP_109816846.1">
    <property type="nucleotide sequence ID" value="NZ_QGKR01000151.1"/>
</dbReference>
<dbReference type="OrthoDB" id="3350268at2"/>
<dbReference type="InterPro" id="IPR029062">
    <property type="entry name" value="Class_I_gatase-like"/>
</dbReference>
<dbReference type="Gene3D" id="3.40.50.880">
    <property type="match status" value="1"/>
</dbReference>
<evidence type="ECO:0000313" key="2">
    <source>
        <dbReference type="EMBL" id="PWR10621.1"/>
    </source>
</evidence>
<feature type="domain" description="ThuA-like" evidence="1">
    <location>
        <begin position="41"/>
        <end position="233"/>
    </location>
</feature>
<evidence type="ECO:0000259" key="1">
    <source>
        <dbReference type="Pfam" id="PF06283"/>
    </source>
</evidence>
<dbReference type="PANTHER" id="PTHR40469:SF2">
    <property type="entry name" value="GALACTOSE-BINDING DOMAIN-LIKE SUPERFAMILY PROTEIN"/>
    <property type="match status" value="1"/>
</dbReference>